<evidence type="ECO:0000313" key="1">
    <source>
        <dbReference type="EMBL" id="ARI83007.1"/>
    </source>
</evidence>
<proteinExistence type="predicted"/>
<sequence>MVMWQTWVCHFQEDIAQVVFFALPGGKAAWPVSDALP</sequence>
<dbReference type="EMBL" id="CP020771">
    <property type="protein sequence ID" value="ARI83007.1"/>
    <property type="molecule type" value="Genomic_DNA"/>
</dbReference>
<name>A0AB33BT05_MICA7</name>
<dbReference type="Proteomes" id="UP000192439">
    <property type="component" value="Chromosome"/>
</dbReference>
<protein>
    <submittedName>
        <fullName evidence="1">Uncharacterized protein</fullName>
    </submittedName>
</protein>
<dbReference type="AlphaFoldDB" id="A0AB33BT05"/>
<gene>
    <name evidence="1" type="ORF">BH695_3728</name>
</gene>
<reference evidence="1 2" key="1">
    <citation type="journal article" date="2018" name="Harmful Algae">
        <title>The highly heterogeneous methylated genomes and diverse restriction-modification systems of bloom-forming Microcystis.</title>
        <authorList>
            <person name="Zhao L."/>
            <person name="Song Y."/>
            <person name="Li L."/>
            <person name="Gan N."/>
            <person name="Brand J.J."/>
            <person name="Song L."/>
        </authorList>
    </citation>
    <scope>NUCLEOTIDE SEQUENCE [LARGE SCALE GENOMIC DNA]</scope>
    <source>
        <strain evidence="1 2">PCC 7806SL</strain>
    </source>
</reference>
<keyword evidence="2" id="KW-1185">Reference proteome</keyword>
<organism evidence="1 2">
    <name type="scientific">Microcystis aeruginosa PCC 7806SL</name>
    <dbReference type="NCBI Taxonomy" id="1903187"/>
    <lineage>
        <taxon>Bacteria</taxon>
        <taxon>Bacillati</taxon>
        <taxon>Cyanobacteriota</taxon>
        <taxon>Cyanophyceae</taxon>
        <taxon>Oscillatoriophycideae</taxon>
        <taxon>Chroococcales</taxon>
        <taxon>Microcystaceae</taxon>
        <taxon>Microcystis</taxon>
    </lineage>
</organism>
<accession>A0AB33BT05</accession>
<evidence type="ECO:0000313" key="2">
    <source>
        <dbReference type="Proteomes" id="UP000192439"/>
    </source>
</evidence>